<dbReference type="GO" id="GO:0016887">
    <property type="term" value="F:ATP hydrolysis activity"/>
    <property type="evidence" value="ECO:0007669"/>
    <property type="project" value="InterPro"/>
</dbReference>
<dbReference type="Pfam" id="PF07728">
    <property type="entry name" value="AAA_5"/>
    <property type="match status" value="1"/>
</dbReference>
<dbReference type="InterPro" id="IPR052934">
    <property type="entry name" value="Methyl-DNA_Rec/Restrict_Enz"/>
</dbReference>
<evidence type="ECO:0000313" key="3">
    <source>
        <dbReference type="Proteomes" id="UP000252733"/>
    </source>
</evidence>
<accession>A0A368V6K4</accession>
<sequence>MEPKTILEWHDQLLDHLLSLREKEPNFTFYLRKRNTNNRLKGGYWFHGNDNYIFIGFYKPNGGVNMTQSIGFVVGIDEQGNASAHLEIVFKGEKDPELLDFYHQCIKKIEGFKQVDETKYIRPYSKEKDIFSNLDDFIRNQKPVIDQLIMNNGLEGKMMIPDEEFTKSLNRIQSIRDNNNTMEANHQVPGMIIANITWNSNDWKAPTDDLSNHAWVKEGNIPHESWNFDIDNPRNEDNRILGYSQWNAAPSLKDSDNIVVFYSKGKIVGFYGEASFLKVPEPINETESFNIVARKDLSFVLDNKIDDIKGKGYLEDKKRVGQAGFNYLKNPNTILSMLEEAKELNPQQSEQINALKNWFEERTQSFSPKDKPAMHTHDIEVNQILFGPPGTGKTYHTVDEALKIIDPDFYDEHSGNREKLHDRFGELLITNWDAPDGNIAFCTFHQSFSYEDFVEGIKPQTTEAKDIKYNVEPGVFKRICQLSEEKKRSQELKQAKVISWNEEDFKTAIFYKLSLGDSTKPDDKEIYDYCIANNCIAIGFADNLDLTGLSESDIRQKCKEQNMGEYAPQALSTFVHYLHKGNYVVISHGNQYLRALGKVVGDYEYRSDSPIRYNNFRKVKWLLVDENIPVEEFYEKSFYQKTIYKLDKESIKKEFFVPERQPANASQTEYNPNKYVLIIDEINRGNVASIFGELITLIEKDKRAGGKEELEITLPYSKEVFKVPDNVYLLGTMNTADRSIEALDTALRRRFSFKEMPSRPEIITEAGVSNDGMVEGIDLPRLLTAINQRVEKLIDKDHMIGHSYFLNVSTLADLKLVFFNKIIPLLQEYFFGDYGKIGLVLGESFVTSKNSDNKFAMFKHYDQDMQADLEERKVFEITPMENWGPDDFISIYQ</sequence>
<protein>
    <submittedName>
        <fullName evidence="2">Dynein-related subfamily AAA family protein</fullName>
    </submittedName>
</protein>
<feature type="domain" description="ATPase dynein-related AAA" evidence="1">
    <location>
        <begin position="661"/>
        <end position="751"/>
    </location>
</feature>
<gene>
    <name evidence="2" type="ORF">DFO77_10778</name>
</gene>
<dbReference type="InterPro" id="IPR027417">
    <property type="entry name" value="P-loop_NTPase"/>
</dbReference>
<dbReference type="EMBL" id="QPIZ01000007">
    <property type="protein sequence ID" value="RCW36787.1"/>
    <property type="molecule type" value="Genomic_DNA"/>
</dbReference>
<dbReference type="PANTHER" id="PTHR37291">
    <property type="entry name" value="5-METHYLCYTOSINE-SPECIFIC RESTRICTION ENZYME B"/>
    <property type="match status" value="1"/>
</dbReference>
<comment type="caution">
    <text evidence="2">The sequence shown here is derived from an EMBL/GenBank/DDBJ whole genome shotgun (WGS) entry which is preliminary data.</text>
</comment>
<organism evidence="2 3">
    <name type="scientific">Marinilabilia salmonicolor</name>
    <dbReference type="NCBI Taxonomy" id="989"/>
    <lineage>
        <taxon>Bacteria</taxon>
        <taxon>Pseudomonadati</taxon>
        <taxon>Bacteroidota</taxon>
        <taxon>Bacteroidia</taxon>
        <taxon>Marinilabiliales</taxon>
        <taxon>Marinilabiliaceae</taxon>
        <taxon>Marinilabilia</taxon>
    </lineage>
</organism>
<keyword evidence="3" id="KW-1185">Reference proteome</keyword>
<dbReference type="SUPFAM" id="SSF52540">
    <property type="entry name" value="P-loop containing nucleoside triphosphate hydrolases"/>
    <property type="match status" value="1"/>
</dbReference>
<dbReference type="Proteomes" id="UP000252733">
    <property type="component" value="Unassembled WGS sequence"/>
</dbReference>
<proteinExistence type="predicted"/>
<dbReference type="InterPro" id="IPR011704">
    <property type="entry name" value="ATPase_dyneun-rel_AAA"/>
</dbReference>
<dbReference type="Gene3D" id="3.40.50.300">
    <property type="entry name" value="P-loop containing nucleotide triphosphate hydrolases"/>
    <property type="match status" value="1"/>
</dbReference>
<dbReference type="RefSeq" id="WP_114436786.1">
    <property type="nucleotide sequence ID" value="NZ_QPIZ01000007.1"/>
</dbReference>
<dbReference type="PANTHER" id="PTHR37291:SF1">
    <property type="entry name" value="TYPE IV METHYL-DIRECTED RESTRICTION ENZYME ECOKMCRB SUBUNIT"/>
    <property type="match status" value="1"/>
</dbReference>
<reference evidence="2 3" key="1">
    <citation type="submission" date="2018-07" db="EMBL/GenBank/DDBJ databases">
        <title>Freshwater and sediment microbial communities from various areas in North America, analyzing microbe dynamics in response to fracking.</title>
        <authorList>
            <person name="Lamendella R."/>
        </authorList>
    </citation>
    <scope>NUCLEOTIDE SEQUENCE [LARGE SCALE GENOMIC DNA]</scope>
    <source>
        <strain evidence="2 3">160A</strain>
    </source>
</reference>
<dbReference type="GO" id="GO:0005524">
    <property type="term" value="F:ATP binding"/>
    <property type="evidence" value="ECO:0007669"/>
    <property type="project" value="InterPro"/>
</dbReference>
<evidence type="ECO:0000259" key="1">
    <source>
        <dbReference type="Pfam" id="PF07728"/>
    </source>
</evidence>
<dbReference type="AlphaFoldDB" id="A0A368V6K4"/>
<name>A0A368V6K4_9BACT</name>
<evidence type="ECO:0000313" key="2">
    <source>
        <dbReference type="EMBL" id="RCW36787.1"/>
    </source>
</evidence>